<dbReference type="Pfam" id="PF18911">
    <property type="entry name" value="PKD_4"/>
    <property type="match status" value="1"/>
</dbReference>
<reference evidence="2" key="1">
    <citation type="journal article" date="2018" name="Int. J. Syst. Evol. Microbiol.">
        <title>Carboxylicivirga sediminis sp. nov., isolated from coastal sediment.</title>
        <authorList>
            <person name="Wang F.Q."/>
            <person name="Ren L.H."/>
            <person name="Zou R.J."/>
            <person name="Sun Y.Z."/>
            <person name="Liu X.J."/>
            <person name="Jiang F."/>
            <person name="Liu L.J."/>
        </authorList>
    </citation>
    <scope>NUCLEOTIDE SEQUENCE</scope>
    <source>
        <strain evidence="2">JR1</strain>
    </source>
</reference>
<evidence type="ECO:0000313" key="3">
    <source>
        <dbReference type="Proteomes" id="UP000679220"/>
    </source>
</evidence>
<dbReference type="InterPro" id="IPR000601">
    <property type="entry name" value="PKD_dom"/>
</dbReference>
<dbReference type="PROSITE" id="PS51257">
    <property type="entry name" value="PROKAR_LIPOPROTEIN"/>
    <property type="match status" value="1"/>
</dbReference>
<reference evidence="2" key="2">
    <citation type="submission" date="2021-04" db="EMBL/GenBank/DDBJ databases">
        <authorList>
            <person name="Zhang T."/>
            <person name="Zhang Y."/>
            <person name="Lu D."/>
            <person name="Zuo D."/>
            <person name="Du Z."/>
        </authorList>
    </citation>
    <scope>NUCLEOTIDE SEQUENCE</scope>
    <source>
        <strain evidence="2">JR1</strain>
    </source>
</reference>
<feature type="domain" description="PKD" evidence="1">
    <location>
        <begin position="56"/>
        <end position="87"/>
    </location>
</feature>
<organism evidence="2 3">
    <name type="scientific">Carboxylicivirga sediminis</name>
    <dbReference type="NCBI Taxonomy" id="2006564"/>
    <lineage>
        <taxon>Bacteria</taxon>
        <taxon>Pseudomonadati</taxon>
        <taxon>Bacteroidota</taxon>
        <taxon>Bacteroidia</taxon>
        <taxon>Marinilabiliales</taxon>
        <taxon>Marinilabiliaceae</taxon>
        <taxon>Carboxylicivirga</taxon>
    </lineage>
</organism>
<proteinExistence type="predicted"/>
<dbReference type="InterPro" id="IPR013783">
    <property type="entry name" value="Ig-like_fold"/>
</dbReference>
<dbReference type="InterPro" id="IPR018247">
    <property type="entry name" value="EF_Hand_1_Ca_BS"/>
</dbReference>
<dbReference type="InterPro" id="IPR035986">
    <property type="entry name" value="PKD_dom_sf"/>
</dbReference>
<sequence>MKFIPIIILFCIVSSCEKSDSPKPEACISISDASNLHINQTINVLSCSENAKYIMWDFGDETISYEQKTSHSYKEPGTYLLSLVVQNVDFTDLNGDGRIDKDDISRYNSSIISIEIVVLPGI</sequence>
<dbReference type="CDD" id="cd00146">
    <property type="entry name" value="PKD"/>
    <property type="match status" value="1"/>
</dbReference>
<dbReference type="EMBL" id="JAGTAR010000041">
    <property type="protein sequence ID" value="MBR8537839.1"/>
    <property type="molecule type" value="Genomic_DNA"/>
</dbReference>
<dbReference type="PROSITE" id="PS00018">
    <property type="entry name" value="EF_HAND_1"/>
    <property type="match status" value="1"/>
</dbReference>
<name>A0A941J066_9BACT</name>
<comment type="caution">
    <text evidence="2">The sequence shown here is derived from an EMBL/GenBank/DDBJ whole genome shotgun (WGS) entry which is preliminary data.</text>
</comment>
<dbReference type="SUPFAM" id="SSF49299">
    <property type="entry name" value="PKD domain"/>
    <property type="match status" value="1"/>
</dbReference>
<dbReference type="Proteomes" id="UP000679220">
    <property type="component" value="Unassembled WGS sequence"/>
</dbReference>
<dbReference type="Gene3D" id="2.60.40.10">
    <property type="entry name" value="Immunoglobulins"/>
    <property type="match status" value="1"/>
</dbReference>
<accession>A0A941J066</accession>
<dbReference type="AlphaFoldDB" id="A0A941J066"/>
<evidence type="ECO:0000259" key="1">
    <source>
        <dbReference type="PROSITE" id="PS50093"/>
    </source>
</evidence>
<evidence type="ECO:0000313" key="2">
    <source>
        <dbReference type="EMBL" id="MBR8537839.1"/>
    </source>
</evidence>
<gene>
    <name evidence="2" type="ORF">KDU71_19865</name>
</gene>
<keyword evidence="3" id="KW-1185">Reference proteome</keyword>
<dbReference type="RefSeq" id="WP_212192863.1">
    <property type="nucleotide sequence ID" value="NZ_JAGTAR010000041.1"/>
</dbReference>
<protein>
    <submittedName>
        <fullName evidence="2">PKD domain-containing protein</fullName>
    </submittedName>
</protein>
<dbReference type="PROSITE" id="PS50093">
    <property type="entry name" value="PKD"/>
    <property type="match status" value="1"/>
</dbReference>